<proteinExistence type="predicted"/>
<gene>
    <name evidence="1" type="ORF">R3P38DRAFT_3194815</name>
</gene>
<sequence>MSFAPDLHPSPLPPSLVLSSSVFVFSKPLLVPSSSRQLKTLVDIEISLHCFTPNAQICNRRLAAPFTIFLLGPGAGMQGRADTTGRKILLFRRRCRINAQSRIFTTSLITSAPYWVVGMETSLVRRNYDDSDTIHLLNACSALFDTSSGTEVPQASLSIARNY</sequence>
<dbReference type="EMBL" id="JAWWNJ010000035">
    <property type="protein sequence ID" value="KAK7024086.1"/>
    <property type="molecule type" value="Genomic_DNA"/>
</dbReference>
<dbReference type="Proteomes" id="UP001362999">
    <property type="component" value="Unassembled WGS sequence"/>
</dbReference>
<dbReference type="AlphaFoldDB" id="A0AAW0BEV5"/>
<name>A0AAW0BEV5_9AGAR</name>
<organism evidence="1 2">
    <name type="scientific">Favolaschia claudopus</name>
    <dbReference type="NCBI Taxonomy" id="2862362"/>
    <lineage>
        <taxon>Eukaryota</taxon>
        <taxon>Fungi</taxon>
        <taxon>Dikarya</taxon>
        <taxon>Basidiomycota</taxon>
        <taxon>Agaricomycotina</taxon>
        <taxon>Agaricomycetes</taxon>
        <taxon>Agaricomycetidae</taxon>
        <taxon>Agaricales</taxon>
        <taxon>Marasmiineae</taxon>
        <taxon>Mycenaceae</taxon>
        <taxon>Favolaschia</taxon>
    </lineage>
</organism>
<evidence type="ECO:0000313" key="2">
    <source>
        <dbReference type="Proteomes" id="UP001362999"/>
    </source>
</evidence>
<evidence type="ECO:0000313" key="1">
    <source>
        <dbReference type="EMBL" id="KAK7024086.1"/>
    </source>
</evidence>
<accession>A0AAW0BEV5</accession>
<keyword evidence="2" id="KW-1185">Reference proteome</keyword>
<protein>
    <submittedName>
        <fullName evidence="1">Uncharacterized protein</fullName>
    </submittedName>
</protein>
<reference evidence="1 2" key="1">
    <citation type="journal article" date="2024" name="J Genomics">
        <title>Draft genome sequencing and assembly of Favolaschia claudopus CIRM-BRFM 2984 isolated from oak limbs.</title>
        <authorList>
            <person name="Navarro D."/>
            <person name="Drula E."/>
            <person name="Chaduli D."/>
            <person name="Cazenave R."/>
            <person name="Ahrendt S."/>
            <person name="Wang J."/>
            <person name="Lipzen A."/>
            <person name="Daum C."/>
            <person name="Barry K."/>
            <person name="Grigoriev I.V."/>
            <person name="Favel A."/>
            <person name="Rosso M.N."/>
            <person name="Martin F."/>
        </authorList>
    </citation>
    <scope>NUCLEOTIDE SEQUENCE [LARGE SCALE GENOMIC DNA]</scope>
    <source>
        <strain evidence="1 2">CIRM-BRFM 2984</strain>
    </source>
</reference>
<comment type="caution">
    <text evidence="1">The sequence shown here is derived from an EMBL/GenBank/DDBJ whole genome shotgun (WGS) entry which is preliminary data.</text>
</comment>